<protein>
    <submittedName>
        <fullName evidence="1">Uncharacterized protein</fullName>
    </submittedName>
</protein>
<dbReference type="AlphaFoldDB" id="A0A0L8GG22"/>
<reference evidence="1" key="1">
    <citation type="submission" date="2015-07" db="EMBL/GenBank/DDBJ databases">
        <title>MeaNS - Measles Nucleotide Surveillance Program.</title>
        <authorList>
            <person name="Tran T."/>
            <person name="Druce J."/>
        </authorList>
    </citation>
    <scope>NUCLEOTIDE SEQUENCE</scope>
    <source>
        <strain evidence="1">UCB-OBI-ISO-001</strain>
        <tissue evidence="1">Gonad</tissue>
    </source>
</reference>
<evidence type="ECO:0000313" key="1">
    <source>
        <dbReference type="EMBL" id="KOF75962.1"/>
    </source>
</evidence>
<dbReference type="EMBL" id="KQ421920">
    <property type="protein sequence ID" value="KOF75962.1"/>
    <property type="molecule type" value="Genomic_DNA"/>
</dbReference>
<name>A0A0L8GG22_OCTBM</name>
<proteinExistence type="predicted"/>
<organism evidence="1">
    <name type="scientific">Octopus bimaculoides</name>
    <name type="common">California two-spotted octopus</name>
    <dbReference type="NCBI Taxonomy" id="37653"/>
    <lineage>
        <taxon>Eukaryota</taxon>
        <taxon>Metazoa</taxon>
        <taxon>Spiralia</taxon>
        <taxon>Lophotrochozoa</taxon>
        <taxon>Mollusca</taxon>
        <taxon>Cephalopoda</taxon>
        <taxon>Coleoidea</taxon>
        <taxon>Octopodiformes</taxon>
        <taxon>Octopoda</taxon>
        <taxon>Incirrata</taxon>
        <taxon>Octopodidae</taxon>
        <taxon>Octopus</taxon>
    </lineage>
</organism>
<accession>A0A0L8GG22</accession>
<sequence length="64" mass="7760">MKYKLREKDQHPSHYVEYNRVMFISILCKICCKRFKCEPPYRGPTHRQTPAERNSKFLACKLKI</sequence>
<gene>
    <name evidence="1" type="ORF">OCBIM_22033959mg</name>
</gene>